<dbReference type="AlphaFoldDB" id="A0A1X0RHK4"/>
<dbReference type="EMBL" id="KV921856">
    <property type="protein sequence ID" value="ORE11500.1"/>
    <property type="molecule type" value="Genomic_DNA"/>
</dbReference>
<dbReference type="VEuPathDB" id="FungiDB:BCV72DRAFT_284144"/>
<organism evidence="1">
    <name type="scientific">Rhizopus microsporus var. microsporus</name>
    <dbReference type="NCBI Taxonomy" id="86635"/>
    <lineage>
        <taxon>Eukaryota</taxon>
        <taxon>Fungi</taxon>
        <taxon>Fungi incertae sedis</taxon>
        <taxon>Mucoromycota</taxon>
        <taxon>Mucoromycotina</taxon>
        <taxon>Mucoromycetes</taxon>
        <taxon>Mucorales</taxon>
        <taxon>Mucorineae</taxon>
        <taxon>Rhizopodaceae</taxon>
        <taxon>Rhizopus</taxon>
    </lineage>
</organism>
<evidence type="ECO:0000313" key="1">
    <source>
        <dbReference type="EMBL" id="ORE11500.1"/>
    </source>
</evidence>
<accession>A0A1X0RHK4</accession>
<name>A0A1X0RHK4_RHIZD</name>
<gene>
    <name evidence="1" type="ORF">BCV72DRAFT_284144</name>
</gene>
<dbReference type="OrthoDB" id="2283182at2759"/>
<dbReference type="Proteomes" id="UP000242414">
    <property type="component" value="Unassembled WGS sequence"/>
</dbReference>
<proteinExistence type="predicted"/>
<protein>
    <submittedName>
        <fullName evidence="1">Uncharacterized protein</fullName>
    </submittedName>
</protein>
<sequence>MCPGSDLMPKAIINDPNVINIITTALLNVQNDYVTVNPEWDNGTRSYVVLEAKSSVMSHPPIIIEIQHTINSLFIKRFINYSLEAFKRYNLDPIVPIVCTDALSDYVAKNVKSSNIPSCNDFPSTGWASRCLIVSKACIQESIDTIPVDPFVALNLFLTSRAVTINDTLYADDYTIQFLYILTLKKTSNSARRSIYW</sequence>
<reference evidence="1" key="1">
    <citation type="journal article" date="2016" name="Proc. Natl. Acad. Sci. U.S.A.">
        <title>Lipid metabolic changes in an early divergent fungus govern the establishment of a mutualistic symbiosis with endobacteria.</title>
        <authorList>
            <person name="Lastovetsky O.A."/>
            <person name="Gaspar M.L."/>
            <person name="Mondo S.J."/>
            <person name="LaButti K.M."/>
            <person name="Sandor L."/>
            <person name="Grigoriev I.V."/>
            <person name="Henry S.A."/>
            <person name="Pawlowska T.E."/>
        </authorList>
    </citation>
    <scope>NUCLEOTIDE SEQUENCE [LARGE SCALE GENOMIC DNA]</scope>
    <source>
        <strain evidence="1">ATCC 52814</strain>
    </source>
</reference>